<reference evidence="1" key="1">
    <citation type="submission" date="2022-12" db="EMBL/GenBank/DDBJ databases">
        <title>Genome Sequence of Lasiodiplodia mahajangana.</title>
        <authorList>
            <person name="Buettner E."/>
        </authorList>
    </citation>
    <scope>NUCLEOTIDE SEQUENCE</scope>
    <source>
        <strain evidence="1">VT137</strain>
    </source>
</reference>
<evidence type="ECO:0000313" key="2">
    <source>
        <dbReference type="Proteomes" id="UP001153332"/>
    </source>
</evidence>
<comment type="caution">
    <text evidence="1">The sequence shown here is derived from an EMBL/GenBank/DDBJ whole genome shotgun (WGS) entry which is preliminary data.</text>
</comment>
<dbReference type="Proteomes" id="UP001153332">
    <property type="component" value="Unassembled WGS sequence"/>
</dbReference>
<sequence length="194" mass="21207">MKTAVTFTAFLACATSMVVSPRDSVERDFHGPSHAHIPTVDGTSTRGQWVSSYSNNKEAPKLPTVDGTSTRGQWVSSYSNDEDMPQGATVDETSTRGKWVTKYKEPGPYGPTVDETSTRGKWVTKYKAPAPPLASYGSQKLGVYDHWLPTGPGYLDIDELEAGYHAHLMVMSDSNSWLQSGLVLIKRIFGTTDA</sequence>
<organism evidence="1 2">
    <name type="scientific">Lasiodiplodia mahajangana</name>
    <dbReference type="NCBI Taxonomy" id="1108764"/>
    <lineage>
        <taxon>Eukaryota</taxon>
        <taxon>Fungi</taxon>
        <taxon>Dikarya</taxon>
        <taxon>Ascomycota</taxon>
        <taxon>Pezizomycotina</taxon>
        <taxon>Dothideomycetes</taxon>
        <taxon>Dothideomycetes incertae sedis</taxon>
        <taxon>Botryosphaeriales</taxon>
        <taxon>Botryosphaeriaceae</taxon>
        <taxon>Lasiodiplodia</taxon>
    </lineage>
</organism>
<name>A0ACC2JNH6_9PEZI</name>
<gene>
    <name evidence="1" type="ORF">O1611_g4594</name>
</gene>
<accession>A0ACC2JNH6</accession>
<keyword evidence="2" id="KW-1185">Reference proteome</keyword>
<protein>
    <submittedName>
        <fullName evidence="1">Uncharacterized protein</fullName>
    </submittedName>
</protein>
<dbReference type="EMBL" id="JAPUUL010000884">
    <property type="protein sequence ID" value="KAJ8129035.1"/>
    <property type="molecule type" value="Genomic_DNA"/>
</dbReference>
<evidence type="ECO:0000313" key="1">
    <source>
        <dbReference type="EMBL" id="KAJ8129035.1"/>
    </source>
</evidence>
<proteinExistence type="predicted"/>